<protein>
    <submittedName>
        <fullName evidence="1">Uncharacterized protein</fullName>
    </submittedName>
</protein>
<comment type="caution">
    <text evidence="1">The sequence shown here is derived from an EMBL/GenBank/DDBJ whole genome shotgun (WGS) entry which is preliminary data.</text>
</comment>
<gene>
    <name evidence="1" type="ORF">GALL_256440</name>
</gene>
<sequence length="423" mass="47934">MTSEVLMLNKNAVVIAADSAVTTGRDPHPRYSKAANKIFDLSSHGNVALTIYASAEIDNVPWELALKQFRQQDAKTPQRPKLEEYVNELITYLQDNTYLFPKEVQSSLLNFRFYAAVLHVLNILKHTHPDFVDETKTDVERKAAWSSGYTVISSRFTAEAYQNPLTEKDHKEILANKTDLESLLTIEVNKLVEFADVGQLTELAIEALVKHPTNFLNYTGLVFAGYGADEIFPSFNHIWVYGHIGKTLLWTPNKGYAITHDNDAWIQPFAQSSLIDRFTDGFDSTLNEIIYEESNESYKNIISELQASGITIDAGLSSAIISKQHKDFMGKWRTKNWDVNFHPLRRVLNSLSVPEMGHLAESLLVLEALRERVTSPSESIGGPIDVAVITKAEGLIWLKRKHFFDPDLNIKYINRSKLNYNQN</sequence>
<accession>A0A1J5RKB8</accession>
<organism evidence="1">
    <name type="scientific">mine drainage metagenome</name>
    <dbReference type="NCBI Taxonomy" id="410659"/>
    <lineage>
        <taxon>unclassified sequences</taxon>
        <taxon>metagenomes</taxon>
        <taxon>ecological metagenomes</taxon>
    </lineage>
</organism>
<dbReference type="EMBL" id="MLJW01000232">
    <property type="protein sequence ID" value="OIQ92423.1"/>
    <property type="molecule type" value="Genomic_DNA"/>
</dbReference>
<reference evidence="1" key="1">
    <citation type="submission" date="2016-10" db="EMBL/GenBank/DDBJ databases">
        <title>Sequence of Gallionella enrichment culture.</title>
        <authorList>
            <person name="Poehlein A."/>
            <person name="Muehling M."/>
            <person name="Daniel R."/>
        </authorList>
    </citation>
    <scope>NUCLEOTIDE SEQUENCE</scope>
</reference>
<proteinExistence type="predicted"/>
<evidence type="ECO:0000313" key="1">
    <source>
        <dbReference type="EMBL" id="OIQ92423.1"/>
    </source>
</evidence>
<name>A0A1J5RKB8_9ZZZZ</name>
<dbReference type="AlphaFoldDB" id="A0A1J5RKB8"/>